<protein>
    <submittedName>
        <fullName evidence="2">Uncharacterized protein</fullName>
    </submittedName>
</protein>
<keyword evidence="3" id="KW-1185">Reference proteome</keyword>
<dbReference type="EMBL" id="CABFNS010000870">
    <property type="protein sequence ID" value="VUC33757.1"/>
    <property type="molecule type" value="Genomic_DNA"/>
</dbReference>
<evidence type="ECO:0000256" key="1">
    <source>
        <dbReference type="SAM" id="SignalP"/>
    </source>
</evidence>
<keyword evidence="1" id="KW-0732">Signal</keyword>
<accession>A0ABY6UQW1</accession>
<dbReference type="Proteomes" id="UP000766486">
    <property type="component" value="Unassembled WGS sequence"/>
</dbReference>
<organism evidence="2 3">
    <name type="scientific">Bionectria ochroleuca</name>
    <name type="common">Gliocladium roseum</name>
    <dbReference type="NCBI Taxonomy" id="29856"/>
    <lineage>
        <taxon>Eukaryota</taxon>
        <taxon>Fungi</taxon>
        <taxon>Dikarya</taxon>
        <taxon>Ascomycota</taxon>
        <taxon>Pezizomycotina</taxon>
        <taxon>Sordariomycetes</taxon>
        <taxon>Hypocreomycetidae</taxon>
        <taxon>Hypocreales</taxon>
        <taxon>Bionectriaceae</taxon>
        <taxon>Clonostachys</taxon>
    </lineage>
</organism>
<sequence length="252" mass="28151">MKFSLTMTTVLFCATASFALPGATEQNDIAVNSAEGIDLSDVDIVDVEYDANDFEELVTRGGTIRCSNIAKIKRVKKEYDGKCNPSNSKGFLSAHNCKNKDGKSYLCVQKNRATCYSAIMTSHTLSDTSPLPRHMFWSFINTHEFDEIPNYPGAVRQYIFNHAVTARQKTEPGKATQSIFFCVYQRERYGPQNGYRFCVVHKGYFVGSAEKIDGGAEDDIDKLEKDIPQGHEEMVVLGEPKIFSDPGTEPEK</sequence>
<proteinExistence type="predicted"/>
<feature type="chain" id="PRO_5047469874" evidence="1">
    <location>
        <begin position="20"/>
        <end position="252"/>
    </location>
</feature>
<evidence type="ECO:0000313" key="3">
    <source>
        <dbReference type="Proteomes" id="UP000766486"/>
    </source>
</evidence>
<name>A0ABY6UQW1_BIOOC</name>
<reference evidence="2 3" key="1">
    <citation type="submission" date="2019-06" db="EMBL/GenBank/DDBJ databases">
        <authorList>
            <person name="Broberg M."/>
        </authorList>
    </citation>
    <scope>NUCLEOTIDE SEQUENCE [LARGE SCALE GENOMIC DNA]</scope>
</reference>
<gene>
    <name evidence="2" type="ORF">CLO192961_LOCUS360492</name>
</gene>
<evidence type="ECO:0000313" key="2">
    <source>
        <dbReference type="EMBL" id="VUC33757.1"/>
    </source>
</evidence>
<comment type="caution">
    <text evidence="2">The sequence shown here is derived from an EMBL/GenBank/DDBJ whole genome shotgun (WGS) entry which is preliminary data.</text>
</comment>
<feature type="signal peptide" evidence="1">
    <location>
        <begin position="1"/>
        <end position="19"/>
    </location>
</feature>